<organism evidence="4 5">
    <name type="scientific">Caenorhabditis remanei</name>
    <name type="common">Caenorhabditis vulgaris</name>
    <dbReference type="NCBI Taxonomy" id="31234"/>
    <lineage>
        <taxon>Eukaryota</taxon>
        <taxon>Metazoa</taxon>
        <taxon>Ecdysozoa</taxon>
        <taxon>Nematoda</taxon>
        <taxon>Chromadorea</taxon>
        <taxon>Rhabditida</taxon>
        <taxon>Rhabditina</taxon>
        <taxon>Rhabditomorpha</taxon>
        <taxon>Rhabditoidea</taxon>
        <taxon>Rhabditidae</taxon>
        <taxon>Peloderinae</taxon>
        <taxon>Caenorhabditis</taxon>
    </lineage>
</organism>
<evidence type="ECO:0000313" key="5">
    <source>
        <dbReference type="Proteomes" id="UP000483820"/>
    </source>
</evidence>
<evidence type="ECO:0000256" key="2">
    <source>
        <dbReference type="SAM" id="Phobius"/>
    </source>
</evidence>
<feature type="compositionally biased region" description="Polar residues" evidence="1">
    <location>
        <begin position="129"/>
        <end position="139"/>
    </location>
</feature>
<feature type="region of interest" description="Disordered" evidence="1">
    <location>
        <begin position="87"/>
        <end position="139"/>
    </location>
</feature>
<evidence type="ECO:0000256" key="3">
    <source>
        <dbReference type="SAM" id="SignalP"/>
    </source>
</evidence>
<feature type="chain" id="PRO_5025371489" evidence="3">
    <location>
        <begin position="21"/>
        <end position="219"/>
    </location>
</feature>
<keyword evidence="3" id="KW-0732">Signal</keyword>
<reference evidence="4 5" key="1">
    <citation type="submission" date="2019-12" db="EMBL/GenBank/DDBJ databases">
        <title>Chromosome-level assembly of the Caenorhabditis remanei genome.</title>
        <authorList>
            <person name="Teterina A.A."/>
            <person name="Willis J.H."/>
            <person name="Phillips P.C."/>
        </authorList>
    </citation>
    <scope>NUCLEOTIDE SEQUENCE [LARGE SCALE GENOMIC DNA]</scope>
    <source>
        <strain evidence="4 5">PX506</strain>
        <tissue evidence="4">Whole organism</tissue>
    </source>
</reference>
<feature type="compositionally biased region" description="Low complexity" evidence="1">
    <location>
        <begin position="116"/>
        <end position="128"/>
    </location>
</feature>
<dbReference type="Proteomes" id="UP000483820">
    <property type="component" value="Chromosome III"/>
</dbReference>
<dbReference type="KEGG" id="crq:GCK72_009711"/>
<dbReference type="GeneID" id="9825884"/>
<evidence type="ECO:0000313" key="4">
    <source>
        <dbReference type="EMBL" id="KAF1761455.1"/>
    </source>
</evidence>
<keyword evidence="2" id="KW-0472">Membrane</keyword>
<feature type="signal peptide" evidence="3">
    <location>
        <begin position="1"/>
        <end position="20"/>
    </location>
</feature>
<name>A0A6A5H3A3_CAERE</name>
<evidence type="ECO:0000256" key="1">
    <source>
        <dbReference type="SAM" id="MobiDB-lite"/>
    </source>
</evidence>
<keyword evidence="2" id="KW-1133">Transmembrane helix</keyword>
<dbReference type="CTD" id="9825884"/>
<feature type="compositionally biased region" description="Pro residues" evidence="1">
    <location>
        <begin position="90"/>
        <end position="101"/>
    </location>
</feature>
<dbReference type="EMBL" id="WUAV01000003">
    <property type="protein sequence ID" value="KAF1761455.1"/>
    <property type="molecule type" value="Genomic_DNA"/>
</dbReference>
<feature type="transmembrane region" description="Helical" evidence="2">
    <location>
        <begin position="182"/>
        <end position="202"/>
    </location>
</feature>
<dbReference type="AlphaFoldDB" id="A0A6A5H3A3"/>
<accession>A0A6A5H3A3</accession>
<protein>
    <submittedName>
        <fullName evidence="4">Uncharacterized protein</fullName>
    </submittedName>
</protein>
<comment type="caution">
    <text evidence="4">The sequence shown here is derived from an EMBL/GenBank/DDBJ whole genome shotgun (WGS) entry which is preliminary data.</text>
</comment>
<keyword evidence="2" id="KW-0812">Transmembrane</keyword>
<dbReference type="RefSeq" id="XP_003113308.2">
    <property type="nucleotide sequence ID" value="XM_003113260.2"/>
</dbReference>
<sequence>MKCIFLVLLVLSVLSSEFEALSPSDLQLQNTLFKPSSVVFRAKCKMMCSQMCSPVLGVCDRYNKCVCLNNYLGDQYLCLEQVKEEGKVPPSIPPPPPPPPAQDKNDAPPAPPLPPTTSSSAPDAASSTKNSNALVPTVPQNPVFEIDPFEIERNEEALAIEELFGAYDQEEERKRAKMIRTVIGIINCVIAFGIIMWILTLYSGLHVLDIGFIDSLFMK</sequence>
<gene>
    <name evidence="4" type="ORF">GCK72_009711</name>
</gene>
<proteinExistence type="predicted"/>